<dbReference type="PANTHER" id="PTHR22767">
    <property type="entry name" value="N-TERMINAL ACETYLTRANSFERASE-RELATED"/>
    <property type="match status" value="1"/>
</dbReference>
<evidence type="ECO:0000256" key="1">
    <source>
        <dbReference type="ARBA" id="ARBA00006298"/>
    </source>
</evidence>
<reference evidence="4" key="1">
    <citation type="submission" date="2021-03" db="EMBL/GenBank/DDBJ databases">
        <authorList>
            <person name="Tran Van P."/>
        </authorList>
    </citation>
    <scope>NUCLEOTIDE SEQUENCE</scope>
</reference>
<dbReference type="EMBL" id="CAJPIN010000246">
    <property type="protein sequence ID" value="CAG2053254.1"/>
    <property type="molecule type" value="Genomic_DNA"/>
</dbReference>
<dbReference type="SUPFAM" id="SSF48452">
    <property type="entry name" value="TPR-like"/>
    <property type="match status" value="1"/>
</dbReference>
<evidence type="ECO:0000256" key="2">
    <source>
        <dbReference type="ARBA" id="ARBA00022803"/>
    </source>
</evidence>
<evidence type="ECO:0000313" key="5">
    <source>
        <dbReference type="Proteomes" id="UP001153148"/>
    </source>
</evidence>
<protein>
    <recommendedName>
        <fullName evidence="3">N-terminal acetyltransferase B complex subunit MDM20 homolog</fullName>
    </recommendedName>
</protein>
<proteinExistence type="inferred from homology"/>
<name>A0ABN7NEJ4_TIMPD</name>
<gene>
    <name evidence="4" type="ORF">TPAB3V08_LOCUS320</name>
</gene>
<accession>A0ABN7NEJ4</accession>
<dbReference type="InterPro" id="IPR019183">
    <property type="entry name" value="NAA25_NatB_aux_su"/>
</dbReference>
<sequence>MGEELLGGGGCREVVLNIHLLVEQRFFLYESSSQRIQNSNKIMASKTHVDVSVAERRLRPIYDWLDNGNNKKALQEAEKVLKKQPNFQPARVLKALALLRLGKEEECIQHLEVVQAEVPVDESALQAMTICFKELHKPEKICDIYNAATKKDPSNEELLTHLFMAHVRVGDYKKQQQVAMSLYKLKPKNPYYFWAVMSIVMQAYESDEKLAKSVVLPLAERMVKKFAVEDKIEAEQEVLLYLMVLEMQGKYNEALEVLEGPLGEKLVSYVFVPFKKCNLLIKLKKWHESNLLCKSLLRKDLDAWEYYKDYFTSALELFDSRQGDANGEVDNSPEMCSNFLLSLMEQNEKLPRQLRGPYLARLELFKRLIDRGVEAEVLLGDIVSLLMDYIHKFGDKPCCVPDLRPYMPLLWFDRRKDFVEQVTKLVGLEEGQYCSSPQQLQLHITSLQLFRCISCHEELNLSNKRQLSLSLYQHYRHGIEFNKSLLHTDIASNDPYALLTAHVLCDLWFETRNSQFLVDALVILENALEFSPSNFHIKLLLLRFYFLLGAGGAAYKVYESLDVKHMQLDSLGWLLCTNIFTLGHFTTTANLYDITLKFFTINYKDSVDHMTFSYKYGSFIKIEEFIQFRERLNNSLHYAMVTVEKMLLEVLACRSYSQAAQVLVDMEICPEVDKISWHKLQDNRDLDVIVSWDPPSKQVTPDVVKTTFLDGVDFTKLRNVILRCLGAAINLGLSDDSKIYNHSGNNASAAVNGELKESEAKTHLNIFVKLFEEFQQMYRSFSARSSDKSLQNMISGPLPSRLDSYLASPSCPVILELLLLLKSLATDNEGSGHTLSNIAANVLELVTSNVQSLVGKVKSFTSHDVDELAERRVLLENFVYGIETISVAALLCGAGCNLINTSKTTLVKKGKKKKEIVNNQSNSQPHSVKSEVLNKVIQGVFYAAEELGSALASWEAYQDPTLQLHNLSLIDDASYTIKVAEKLTDSLKSSLKEMRQVVQIKVKYLMDLKV</sequence>
<comment type="similarity">
    <text evidence="1">Belongs to the MDM20/NAA25 family.</text>
</comment>
<organism evidence="4 5">
    <name type="scientific">Timema podura</name>
    <name type="common">Walking stick</name>
    <dbReference type="NCBI Taxonomy" id="61482"/>
    <lineage>
        <taxon>Eukaryota</taxon>
        <taxon>Metazoa</taxon>
        <taxon>Ecdysozoa</taxon>
        <taxon>Arthropoda</taxon>
        <taxon>Hexapoda</taxon>
        <taxon>Insecta</taxon>
        <taxon>Pterygota</taxon>
        <taxon>Neoptera</taxon>
        <taxon>Polyneoptera</taxon>
        <taxon>Phasmatodea</taxon>
        <taxon>Timematodea</taxon>
        <taxon>Timematoidea</taxon>
        <taxon>Timematidae</taxon>
        <taxon>Timema</taxon>
    </lineage>
</organism>
<evidence type="ECO:0000313" key="4">
    <source>
        <dbReference type="EMBL" id="CAG2053254.1"/>
    </source>
</evidence>
<dbReference type="Gene3D" id="1.25.40.1040">
    <property type="match status" value="1"/>
</dbReference>
<keyword evidence="2" id="KW-0802">TPR repeat</keyword>
<evidence type="ECO:0000256" key="3">
    <source>
        <dbReference type="ARBA" id="ARBA00029872"/>
    </source>
</evidence>
<keyword evidence="5" id="KW-1185">Reference proteome</keyword>
<dbReference type="InterPro" id="IPR011990">
    <property type="entry name" value="TPR-like_helical_dom_sf"/>
</dbReference>
<dbReference type="Pfam" id="PF09797">
    <property type="entry name" value="NatB_MDM20"/>
    <property type="match status" value="1"/>
</dbReference>
<dbReference type="Proteomes" id="UP001153148">
    <property type="component" value="Unassembled WGS sequence"/>
</dbReference>
<dbReference type="PANTHER" id="PTHR22767:SF3">
    <property type="entry name" value="N-ALPHA-ACETYLTRANSFERASE 25, NATB AUXILIARY SUBUNIT"/>
    <property type="match status" value="1"/>
</dbReference>
<comment type="caution">
    <text evidence="4">The sequence shown here is derived from an EMBL/GenBank/DDBJ whole genome shotgun (WGS) entry which is preliminary data.</text>
</comment>